<feature type="compositionally biased region" description="Low complexity" evidence="1">
    <location>
        <begin position="209"/>
        <end position="220"/>
    </location>
</feature>
<keyword evidence="3" id="KW-1185">Reference proteome</keyword>
<accession>A0A553MYK9</accession>
<dbReference type="GO" id="GO:0016251">
    <property type="term" value="F:RNA polymerase II general transcription initiation factor activity"/>
    <property type="evidence" value="ECO:0007669"/>
    <property type="project" value="InterPro"/>
</dbReference>
<dbReference type="InterPro" id="IPR021281">
    <property type="entry name" value="SNAPC2"/>
</dbReference>
<dbReference type="AlphaFoldDB" id="A0A553MYK9"/>
<dbReference type="GO" id="GO:0009301">
    <property type="term" value="P:snRNA transcription"/>
    <property type="evidence" value="ECO:0007669"/>
    <property type="project" value="InterPro"/>
</dbReference>
<feature type="region of interest" description="Disordered" evidence="1">
    <location>
        <begin position="171"/>
        <end position="231"/>
    </location>
</feature>
<dbReference type="Pfam" id="PF11035">
    <property type="entry name" value="SNAPC2"/>
    <property type="match status" value="1"/>
</dbReference>
<evidence type="ECO:0000313" key="2">
    <source>
        <dbReference type="EMBL" id="TRY58281.1"/>
    </source>
</evidence>
<sequence length="364" mass="40405">MKPPFRQRTEPARLYITTKSQGETIRSLHRGWNRKDLLVVLQTIKQQQQNGSSELELSEIRKKVPHHSPAEVERLINILKLRVLQKVNLQVQEQKKAEHKAKVPIEFWTELLQTVSRNHGRTISSAFSRIFIVAATEPLGLLNSEPPHYISVSDAFSRKYAVQTRKAPTISMVPVGPKDKAKAKRIAPKSTSQEPKVAETPADAPPQQPGSGATSSPASSNENNPDSMDQHRPMMMKCVVNFGKIYQYLADMESKTCNAALSPMECAVLLEMLLCLPEEIPLLKCKELQHHLLQTYSKLSQPLGKTAKRMFTKKASTAAESAGKVPVTESAEVQKSWAGTGICPLNPLLLPVALLQRKSPDSGK</sequence>
<dbReference type="OrthoDB" id="5990578at2759"/>
<proteinExistence type="predicted"/>
<evidence type="ECO:0008006" key="4">
    <source>
        <dbReference type="Google" id="ProtNLM"/>
    </source>
</evidence>
<evidence type="ECO:0000313" key="3">
    <source>
        <dbReference type="Proteomes" id="UP000316079"/>
    </source>
</evidence>
<gene>
    <name evidence="2" type="ORF">DNTS_031048</name>
</gene>
<dbReference type="EMBL" id="SRMA01027197">
    <property type="protein sequence ID" value="TRY58280.1"/>
    <property type="molecule type" value="Genomic_DNA"/>
</dbReference>
<protein>
    <recommendedName>
        <fullName evidence="4">snRNA-activating protein complex subunit 2</fullName>
    </recommendedName>
</protein>
<name>A0A553MYK9_9TELE</name>
<comment type="caution">
    <text evidence="2">The sequence shown here is derived from an EMBL/GenBank/DDBJ whole genome shotgun (WGS) entry which is preliminary data.</text>
</comment>
<dbReference type="GO" id="GO:0016604">
    <property type="term" value="C:nuclear body"/>
    <property type="evidence" value="ECO:0007669"/>
    <property type="project" value="TreeGrafter"/>
</dbReference>
<evidence type="ECO:0000256" key="1">
    <source>
        <dbReference type="SAM" id="MobiDB-lite"/>
    </source>
</evidence>
<organism evidence="2 3">
    <name type="scientific">Danionella cerebrum</name>
    <dbReference type="NCBI Taxonomy" id="2873325"/>
    <lineage>
        <taxon>Eukaryota</taxon>
        <taxon>Metazoa</taxon>
        <taxon>Chordata</taxon>
        <taxon>Craniata</taxon>
        <taxon>Vertebrata</taxon>
        <taxon>Euteleostomi</taxon>
        <taxon>Actinopterygii</taxon>
        <taxon>Neopterygii</taxon>
        <taxon>Teleostei</taxon>
        <taxon>Ostariophysi</taxon>
        <taxon>Cypriniformes</taxon>
        <taxon>Danionidae</taxon>
        <taxon>Danioninae</taxon>
        <taxon>Danionella</taxon>
    </lineage>
</organism>
<dbReference type="PANTHER" id="PTHR15132">
    <property type="entry name" value="SNRNA-ACTIVATING PROTEIN COMPLEX SUBUNIT 2"/>
    <property type="match status" value="1"/>
</dbReference>
<dbReference type="PANTHER" id="PTHR15132:SF1">
    <property type="entry name" value="SNRNA-ACTIVATING PROTEIN COMPLEX SUBUNIT 2"/>
    <property type="match status" value="1"/>
</dbReference>
<dbReference type="EMBL" id="SRMA01027197">
    <property type="protein sequence ID" value="TRY58281.1"/>
    <property type="molecule type" value="Genomic_DNA"/>
</dbReference>
<dbReference type="Proteomes" id="UP000316079">
    <property type="component" value="Unassembled WGS sequence"/>
</dbReference>
<reference evidence="2" key="2">
    <citation type="submission" date="2019-04" db="EMBL/GenBank/DDBJ databases">
        <authorList>
            <person name="Kadobianskyi M."/>
            <person name="Schulze L."/>
            <person name="Schuelke M."/>
            <person name="Judkewitz B."/>
        </authorList>
    </citation>
    <scope>NUCLEOTIDE SEQUENCE</scope>
    <source>
        <strain evidence="2">Bolton</strain>
        <tissue evidence="2">Whole-body</tissue>
    </source>
</reference>
<reference evidence="2 3" key="1">
    <citation type="journal article" date="2019" name="Sci. Data">
        <title>Hybrid genome assembly and annotation of Danionella translucida.</title>
        <authorList>
            <person name="Kadobianskyi M."/>
            <person name="Schulze L."/>
            <person name="Schuelke M."/>
            <person name="Judkewitz B."/>
        </authorList>
    </citation>
    <scope>NUCLEOTIDE SEQUENCE [LARGE SCALE GENOMIC DNA]</scope>
    <source>
        <strain evidence="2 3">Bolton</strain>
    </source>
</reference>